<feature type="transmembrane region" description="Helical" evidence="1">
    <location>
        <begin position="55"/>
        <end position="82"/>
    </location>
</feature>
<name>A0ABD2YGD2_9GENT</name>
<dbReference type="EMBL" id="JBJUIK010000014">
    <property type="protein sequence ID" value="KAL3505354.1"/>
    <property type="molecule type" value="Genomic_DNA"/>
</dbReference>
<evidence type="ECO:0000256" key="1">
    <source>
        <dbReference type="SAM" id="Phobius"/>
    </source>
</evidence>
<keyword evidence="1" id="KW-0812">Transmembrane</keyword>
<keyword evidence="1" id="KW-0472">Membrane</keyword>
<proteinExistence type="predicted"/>
<feature type="transmembrane region" description="Helical" evidence="1">
    <location>
        <begin position="12"/>
        <end position="35"/>
    </location>
</feature>
<accession>A0ABD2YGD2</accession>
<comment type="caution">
    <text evidence="2">The sequence shown here is derived from an EMBL/GenBank/DDBJ whole genome shotgun (WGS) entry which is preliminary data.</text>
</comment>
<dbReference type="AlphaFoldDB" id="A0ABD2YGD2"/>
<organism evidence="2 3">
    <name type="scientific">Cinchona calisaya</name>
    <dbReference type="NCBI Taxonomy" id="153742"/>
    <lineage>
        <taxon>Eukaryota</taxon>
        <taxon>Viridiplantae</taxon>
        <taxon>Streptophyta</taxon>
        <taxon>Embryophyta</taxon>
        <taxon>Tracheophyta</taxon>
        <taxon>Spermatophyta</taxon>
        <taxon>Magnoliopsida</taxon>
        <taxon>eudicotyledons</taxon>
        <taxon>Gunneridae</taxon>
        <taxon>Pentapetalae</taxon>
        <taxon>asterids</taxon>
        <taxon>lamiids</taxon>
        <taxon>Gentianales</taxon>
        <taxon>Rubiaceae</taxon>
        <taxon>Cinchonoideae</taxon>
        <taxon>Cinchoneae</taxon>
        <taxon>Cinchona</taxon>
    </lineage>
</organism>
<keyword evidence="1" id="KW-1133">Transmembrane helix</keyword>
<evidence type="ECO:0008006" key="4">
    <source>
        <dbReference type="Google" id="ProtNLM"/>
    </source>
</evidence>
<reference evidence="2 3" key="1">
    <citation type="submission" date="2024-11" db="EMBL/GenBank/DDBJ databases">
        <title>A near-complete genome assembly of Cinchona calisaya.</title>
        <authorList>
            <person name="Lian D.C."/>
            <person name="Zhao X.W."/>
            <person name="Wei L."/>
        </authorList>
    </citation>
    <scope>NUCLEOTIDE SEQUENCE [LARGE SCALE GENOMIC DNA]</scope>
    <source>
        <tissue evidence="2">Nenye</tissue>
    </source>
</reference>
<evidence type="ECO:0000313" key="2">
    <source>
        <dbReference type="EMBL" id="KAL3505354.1"/>
    </source>
</evidence>
<dbReference type="Proteomes" id="UP001630127">
    <property type="component" value="Unassembled WGS sequence"/>
</dbReference>
<gene>
    <name evidence="2" type="ORF">ACH5RR_035195</name>
</gene>
<protein>
    <recommendedName>
        <fullName evidence="4">Very-long-chain (3R)-3-hydroxyacyl-CoA dehydratase</fullName>
    </recommendedName>
</protein>
<sequence length="125" mass="14791">MSCIGGDNRKSFTNFCWDSLFESIMAIFVCSHIFFSSKHTCIEYINRVLRQSIDAFVQLVLCSFLLLNSKSSYINLLFFCLYQWSFQETLQKVEQKPRKLDNMWIYSLQNTEDASFNFQLTFSCH</sequence>
<keyword evidence="3" id="KW-1185">Reference proteome</keyword>
<evidence type="ECO:0000313" key="3">
    <source>
        <dbReference type="Proteomes" id="UP001630127"/>
    </source>
</evidence>